<dbReference type="AlphaFoldDB" id="A0A0R1XB41"/>
<dbReference type="STRING" id="1423782.FD32_GL000205"/>
<dbReference type="InterPro" id="IPR003439">
    <property type="entry name" value="ABC_transporter-like_ATP-bd"/>
</dbReference>
<evidence type="ECO:0000256" key="7">
    <source>
        <dbReference type="ARBA" id="ARBA00023136"/>
    </source>
</evidence>
<dbReference type="GO" id="GO:0005524">
    <property type="term" value="F:ATP binding"/>
    <property type="evidence" value="ECO:0007669"/>
    <property type="project" value="UniProtKB-KW"/>
</dbReference>
<keyword evidence="10" id="KW-1185">Reference proteome</keyword>
<comment type="caution">
    <text evidence="9">The sequence shown here is derived from an EMBL/GenBank/DDBJ whole genome shotgun (WGS) entry which is preliminary data.</text>
</comment>
<dbReference type="RefSeq" id="WP_047768301.1">
    <property type="nucleotide sequence ID" value="NZ_AZGM01000071.1"/>
</dbReference>
<dbReference type="GO" id="GO:0042626">
    <property type="term" value="F:ATPase-coupled transmembrane transporter activity"/>
    <property type="evidence" value="ECO:0007669"/>
    <property type="project" value="TreeGrafter"/>
</dbReference>
<keyword evidence="6" id="KW-1278">Translocase</keyword>
<evidence type="ECO:0000256" key="6">
    <source>
        <dbReference type="ARBA" id="ARBA00022967"/>
    </source>
</evidence>
<organism evidence="9 10">
    <name type="scientific">Limosilactobacillus panis DSM 6035</name>
    <dbReference type="NCBI Taxonomy" id="1423782"/>
    <lineage>
        <taxon>Bacteria</taxon>
        <taxon>Bacillati</taxon>
        <taxon>Bacillota</taxon>
        <taxon>Bacilli</taxon>
        <taxon>Lactobacillales</taxon>
        <taxon>Lactobacillaceae</taxon>
        <taxon>Limosilactobacillus</taxon>
    </lineage>
</organism>
<feature type="domain" description="ABC transporter" evidence="8">
    <location>
        <begin position="3"/>
        <end position="235"/>
    </location>
</feature>
<keyword evidence="2" id="KW-0813">Transport</keyword>
<comment type="similarity">
    <text evidence="1">Belongs to the ABC transporter superfamily.</text>
</comment>
<sequence>MQLKIHNLRFSYPQQQFTVKADHLDLQPGLTAMIGENGAGKSTLFKLLGGLVTTHQGKITVDQQPLKDFLKTERARKIGLAFQDPDDQFFNSSVKKEVEWELRQLKVPAKKQSETVTAVLKETNLSQQAQQNPYDLSLSDRKLLSIATVLAPNPQIALFDEPMIALDWPSQQLVSHIFTKLAKRGHTILVISHNLDWVAQNVPQVIVMGRGKVIFAGKTRDFLHQPTLVKKSNLLLPKVTRLTMALGINPPQYRL</sequence>
<protein>
    <submittedName>
        <fullName evidence="9">ABC transporter ATP-binding protein</fullName>
    </submittedName>
</protein>
<evidence type="ECO:0000256" key="4">
    <source>
        <dbReference type="ARBA" id="ARBA00022741"/>
    </source>
</evidence>
<evidence type="ECO:0000259" key="8">
    <source>
        <dbReference type="PROSITE" id="PS50893"/>
    </source>
</evidence>
<dbReference type="OrthoDB" id="9784332at2"/>
<dbReference type="InterPro" id="IPR027417">
    <property type="entry name" value="P-loop_NTPase"/>
</dbReference>
<evidence type="ECO:0000256" key="3">
    <source>
        <dbReference type="ARBA" id="ARBA00022475"/>
    </source>
</evidence>
<gene>
    <name evidence="9" type="ORF">FD32_GL000205</name>
</gene>
<evidence type="ECO:0000256" key="5">
    <source>
        <dbReference type="ARBA" id="ARBA00022840"/>
    </source>
</evidence>
<dbReference type="SMART" id="SM00382">
    <property type="entry name" value="AAA"/>
    <property type="match status" value="1"/>
</dbReference>
<reference evidence="9 10" key="1">
    <citation type="journal article" date="2015" name="Genome Announc.">
        <title>Expanding the biotechnology potential of lactobacilli through comparative genomics of 213 strains and associated genera.</title>
        <authorList>
            <person name="Sun Z."/>
            <person name="Harris H.M."/>
            <person name="McCann A."/>
            <person name="Guo C."/>
            <person name="Argimon S."/>
            <person name="Zhang W."/>
            <person name="Yang X."/>
            <person name="Jeffery I.B."/>
            <person name="Cooney J.C."/>
            <person name="Kagawa T.F."/>
            <person name="Liu W."/>
            <person name="Song Y."/>
            <person name="Salvetti E."/>
            <person name="Wrobel A."/>
            <person name="Rasinkangas P."/>
            <person name="Parkhill J."/>
            <person name="Rea M.C."/>
            <person name="O'Sullivan O."/>
            <person name="Ritari J."/>
            <person name="Douillard F.P."/>
            <person name="Paul Ross R."/>
            <person name="Yang R."/>
            <person name="Briner A.E."/>
            <person name="Felis G.E."/>
            <person name="de Vos W.M."/>
            <person name="Barrangou R."/>
            <person name="Klaenhammer T.R."/>
            <person name="Caufield P.W."/>
            <person name="Cui Y."/>
            <person name="Zhang H."/>
            <person name="O'Toole P.W."/>
        </authorList>
    </citation>
    <scope>NUCLEOTIDE SEQUENCE [LARGE SCALE GENOMIC DNA]</scope>
    <source>
        <strain evidence="9 10">DSM 6035</strain>
    </source>
</reference>
<evidence type="ECO:0000256" key="1">
    <source>
        <dbReference type="ARBA" id="ARBA00005417"/>
    </source>
</evidence>
<evidence type="ECO:0000313" key="10">
    <source>
        <dbReference type="Proteomes" id="UP000051412"/>
    </source>
</evidence>
<dbReference type="Pfam" id="PF00005">
    <property type="entry name" value="ABC_tran"/>
    <property type="match status" value="1"/>
</dbReference>
<proteinExistence type="inferred from homology"/>
<name>A0A0R1XB41_9LACO</name>
<evidence type="ECO:0000256" key="2">
    <source>
        <dbReference type="ARBA" id="ARBA00022448"/>
    </source>
</evidence>
<dbReference type="CDD" id="cd03225">
    <property type="entry name" value="ABC_cobalt_CbiO_domain1"/>
    <property type="match status" value="1"/>
</dbReference>
<dbReference type="InterPro" id="IPR050095">
    <property type="entry name" value="ECF_ABC_transporter_ATP-bd"/>
</dbReference>
<keyword evidence="5 9" id="KW-0067">ATP-binding</keyword>
<dbReference type="InterPro" id="IPR003593">
    <property type="entry name" value="AAA+_ATPase"/>
</dbReference>
<dbReference type="PANTHER" id="PTHR43553">
    <property type="entry name" value="HEAVY METAL TRANSPORTER"/>
    <property type="match status" value="1"/>
</dbReference>
<dbReference type="GO" id="GO:0043190">
    <property type="term" value="C:ATP-binding cassette (ABC) transporter complex"/>
    <property type="evidence" value="ECO:0007669"/>
    <property type="project" value="TreeGrafter"/>
</dbReference>
<accession>A0A0R1XB41</accession>
<dbReference type="Proteomes" id="UP000051412">
    <property type="component" value="Unassembled WGS sequence"/>
</dbReference>
<dbReference type="InterPro" id="IPR015856">
    <property type="entry name" value="ABC_transpr_CbiO/EcfA_su"/>
</dbReference>
<keyword evidence="3" id="KW-1003">Cell membrane</keyword>
<keyword evidence="7" id="KW-0472">Membrane</keyword>
<evidence type="ECO:0000313" key="9">
    <source>
        <dbReference type="EMBL" id="KRM26877.1"/>
    </source>
</evidence>
<dbReference type="PATRIC" id="fig|1423782.4.peg.207"/>
<dbReference type="GO" id="GO:0016887">
    <property type="term" value="F:ATP hydrolysis activity"/>
    <property type="evidence" value="ECO:0007669"/>
    <property type="project" value="InterPro"/>
</dbReference>
<dbReference type="SUPFAM" id="SSF52540">
    <property type="entry name" value="P-loop containing nucleoside triphosphate hydrolases"/>
    <property type="match status" value="1"/>
</dbReference>
<dbReference type="Gene3D" id="3.40.50.300">
    <property type="entry name" value="P-loop containing nucleotide triphosphate hydrolases"/>
    <property type="match status" value="1"/>
</dbReference>
<dbReference type="PROSITE" id="PS50893">
    <property type="entry name" value="ABC_TRANSPORTER_2"/>
    <property type="match status" value="1"/>
</dbReference>
<dbReference type="EMBL" id="AZGM01000071">
    <property type="protein sequence ID" value="KRM26877.1"/>
    <property type="molecule type" value="Genomic_DNA"/>
</dbReference>
<keyword evidence="4" id="KW-0547">Nucleotide-binding</keyword>